<evidence type="ECO:0000256" key="4">
    <source>
        <dbReference type="ARBA" id="ARBA00022989"/>
    </source>
</evidence>
<evidence type="ECO:0000256" key="1">
    <source>
        <dbReference type="ARBA" id="ARBA00004651"/>
    </source>
</evidence>
<feature type="domain" description="ABC3 transporter permease C-terminal" evidence="7">
    <location>
        <begin position="262"/>
        <end position="376"/>
    </location>
</feature>
<dbReference type="EMBL" id="JAYGHT010000037">
    <property type="protein sequence ID" value="MEA5519541.1"/>
    <property type="molecule type" value="Genomic_DNA"/>
</dbReference>
<organism evidence="9 10">
    <name type="scientific">Limnoraphis robusta CCNP1315</name>
    <dbReference type="NCBI Taxonomy" id="3110306"/>
    <lineage>
        <taxon>Bacteria</taxon>
        <taxon>Bacillati</taxon>
        <taxon>Cyanobacteriota</taxon>
        <taxon>Cyanophyceae</taxon>
        <taxon>Oscillatoriophycideae</taxon>
        <taxon>Oscillatoriales</taxon>
        <taxon>Sirenicapillariaceae</taxon>
        <taxon>Limnoraphis</taxon>
    </lineage>
</organism>
<feature type="transmembrane region" description="Helical" evidence="6">
    <location>
        <begin position="298"/>
        <end position="324"/>
    </location>
</feature>
<keyword evidence="2" id="KW-1003">Cell membrane</keyword>
<evidence type="ECO:0000256" key="5">
    <source>
        <dbReference type="ARBA" id="ARBA00023136"/>
    </source>
</evidence>
<keyword evidence="10" id="KW-1185">Reference proteome</keyword>
<evidence type="ECO:0000313" key="9">
    <source>
        <dbReference type="EMBL" id="MEA5519541.1"/>
    </source>
</evidence>
<reference evidence="9 10" key="1">
    <citation type="submission" date="2023-12" db="EMBL/GenBank/DDBJ databases">
        <title>Baltic Sea Cyanobacteria.</title>
        <authorList>
            <person name="Delbaje E."/>
            <person name="Fewer D.P."/>
            <person name="Shishido T.K."/>
        </authorList>
    </citation>
    <scope>NUCLEOTIDE SEQUENCE [LARGE SCALE GENOMIC DNA]</scope>
    <source>
        <strain evidence="9 10">CCNP 1315</strain>
    </source>
</reference>
<keyword evidence="4 6" id="KW-1133">Transmembrane helix</keyword>
<dbReference type="Pfam" id="PF02687">
    <property type="entry name" value="FtsX"/>
    <property type="match status" value="1"/>
</dbReference>
<dbReference type="PANTHER" id="PTHR43738:SF3">
    <property type="entry name" value="ABC TRANSPORTER PERMEASE"/>
    <property type="match status" value="1"/>
</dbReference>
<evidence type="ECO:0000313" key="10">
    <source>
        <dbReference type="Proteomes" id="UP001301728"/>
    </source>
</evidence>
<accession>A0ABU5TX84</accession>
<dbReference type="InterPro" id="IPR025857">
    <property type="entry name" value="MacB_PCD"/>
</dbReference>
<feature type="transmembrane region" description="Helical" evidence="6">
    <location>
        <begin position="256"/>
        <end position="277"/>
    </location>
</feature>
<feature type="domain" description="MacB-like periplasmic core" evidence="8">
    <location>
        <begin position="22"/>
        <end position="225"/>
    </location>
</feature>
<protein>
    <submittedName>
        <fullName evidence="9">ABC transporter permease</fullName>
    </submittedName>
</protein>
<dbReference type="RefSeq" id="WP_323306826.1">
    <property type="nucleotide sequence ID" value="NZ_JAYGHT010000037.1"/>
</dbReference>
<comment type="caution">
    <text evidence="9">The sequence shown here is derived from an EMBL/GenBank/DDBJ whole genome shotgun (WGS) entry which is preliminary data.</text>
</comment>
<keyword evidence="3 6" id="KW-0812">Transmembrane</keyword>
<evidence type="ECO:0000259" key="7">
    <source>
        <dbReference type="Pfam" id="PF02687"/>
    </source>
</evidence>
<evidence type="ECO:0000259" key="8">
    <source>
        <dbReference type="Pfam" id="PF12704"/>
    </source>
</evidence>
<feature type="transmembrane region" description="Helical" evidence="6">
    <location>
        <begin position="344"/>
        <end position="367"/>
    </location>
</feature>
<evidence type="ECO:0000256" key="3">
    <source>
        <dbReference type="ARBA" id="ARBA00022692"/>
    </source>
</evidence>
<comment type="subcellular location">
    <subcellularLocation>
        <location evidence="1">Cell membrane</location>
        <topology evidence="1">Multi-pass membrane protein</topology>
    </subcellularLocation>
</comment>
<evidence type="ECO:0000256" key="2">
    <source>
        <dbReference type="ARBA" id="ARBA00022475"/>
    </source>
</evidence>
<dbReference type="Proteomes" id="UP001301728">
    <property type="component" value="Unassembled WGS sequence"/>
</dbReference>
<dbReference type="InterPro" id="IPR051125">
    <property type="entry name" value="ABC-4/HrtB_transporter"/>
</dbReference>
<gene>
    <name evidence="9" type="ORF">VB854_11360</name>
</gene>
<proteinExistence type="predicted"/>
<dbReference type="Pfam" id="PF12704">
    <property type="entry name" value="MacB_PCD"/>
    <property type="match status" value="1"/>
</dbReference>
<sequence>MNPITRFPPYIVKQVTRHRVRTTLTLLGVAIAMFLFTAVQAMQTGVTKATQASANDTTLVVYRKDRFCPATSTLPQDYQRRIESIEGVVSATPIKVVVSNCRTSLDVVTFRGVPKDAFLAERADKFEIIAGSAEDWKRRTDAALVGETLANRRGLRPGMTFDAAGITAYVAGVIRSEDPQDQNVAYTALEFVQLAGRDQLGIVTQFNVKVADSALLDPVSEAIDAMFLNASDPTTTMTEKAFIGRIAGDILELVAFARWLGIGCLIAVLALIANAIILSVQSRIAEHAVLQTLGFRGWMIGVLIIGEGVLVALAGGLVGAAAALSVARFGNFALSVEGQTIPIVASPALLGAGLAICVALGILAGLAPAWQASRREIAQCFRAV</sequence>
<keyword evidence="5 6" id="KW-0472">Membrane</keyword>
<dbReference type="InterPro" id="IPR003838">
    <property type="entry name" value="ABC3_permease_C"/>
</dbReference>
<evidence type="ECO:0000256" key="6">
    <source>
        <dbReference type="SAM" id="Phobius"/>
    </source>
</evidence>
<name>A0ABU5TX84_9CYAN</name>
<dbReference type="PANTHER" id="PTHR43738">
    <property type="entry name" value="ABC TRANSPORTER, MEMBRANE PROTEIN"/>
    <property type="match status" value="1"/>
</dbReference>